<keyword evidence="5 8" id="KW-0808">Transferase</keyword>
<gene>
    <name evidence="8" type="primary">lpxB_18</name>
    <name evidence="8" type="ORF">SDC9_168212</name>
</gene>
<keyword evidence="2" id="KW-0444">Lipid biosynthesis</keyword>
<dbReference type="GO" id="GO:0008915">
    <property type="term" value="F:lipid-A-disaccharide synthase activity"/>
    <property type="evidence" value="ECO:0007669"/>
    <property type="project" value="UniProtKB-EC"/>
</dbReference>
<reference evidence="8" key="1">
    <citation type="submission" date="2019-08" db="EMBL/GenBank/DDBJ databases">
        <authorList>
            <person name="Kucharzyk K."/>
            <person name="Murdoch R.W."/>
            <person name="Higgins S."/>
            <person name="Loffler F."/>
        </authorList>
    </citation>
    <scope>NUCLEOTIDE SEQUENCE</scope>
</reference>
<evidence type="ECO:0000256" key="7">
    <source>
        <dbReference type="ARBA" id="ARBA00048975"/>
    </source>
</evidence>
<comment type="caution">
    <text evidence="8">The sequence shown here is derived from an EMBL/GenBank/DDBJ whole genome shotgun (WGS) entry which is preliminary data.</text>
</comment>
<keyword evidence="4 8" id="KW-0328">Glycosyltransferase</keyword>
<dbReference type="EMBL" id="VSSQ01068689">
    <property type="protein sequence ID" value="MPN20833.1"/>
    <property type="molecule type" value="Genomic_DNA"/>
</dbReference>
<dbReference type="GO" id="GO:0005543">
    <property type="term" value="F:phospholipid binding"/>
    <property type="evidence" value="ECO:0007669"/>
    <property type="project" value="TreeGrafter"/>
</dbReference>
<dbReference type="GO" id="GO:0016020">
    <property type="term" value="C:membrane"/>
    <property type="evidence" value="ECO:0007669"/>
    <property type="project" value="GOC"/>
</dbReference>
<accession>A0A645GAC1</accession>
<dbReference type="InterPro" id="IPR003835">
    <property type="entry name" value="Glyco_trans_19"/>
</dbReference>
<comment type="catalytic activity">
    <reaction evidence="7">
        <text>a lipid X + a UDP-2-N,3-O-bis[(3R)-3-hydroxyacyl]-alpha-D-glucosamine = a lipid A disaccharide + UDP + H(+)</text>
        <dbReference type="Rhea" id="RHEA:67828"/>
        <dbReference type="ChEBI" id="CHEBI:15378"/>
        <dbReference type="ChEBI" id="CHEBI:58223"/>
        <dbReference type="ChEBI" id="CHEBI:137748"/>
        <dbReference type="ChEBI" id="CHEBI:176338"/>
        <dbReference type="ChEBI" id="CHEBI:176343"/>
        <dbReference type="EC" id="2.4.1.182"/>
    </reaction>
</comment>
<sequence length="123" mass="14315">MVTSGTATLETALLNVPQVVCYRMPMPRLSYWAFKNILHTPYISLVNLICNREVVMEFFAKFFTVENIRKELIQLLHVKNYRKNMLDNYAEMRRILGNTGTSGRAAEIILDKLRNNPPKNFSF</sequence>
<evidence type="ECO:0000256" key="1">
    <source>
        <dbReference type="ARBA" id="ARBA00012687"/>
    </source>
</evidence>
<evidence type="ECO:0000256" key="4">
    <source>
        <dbReference type="ARBA" id="ARBA00022676"/>
    </source>
</evidence>
<proteinExistence type="predicted"/>
<evidence type="ECO:0000313" key="8">
    <source>
        <dbReference type="EMBL" id="MPN20833.1"/>
    </source>
</evidence>
<dbReference type="Pfam" id="PF02684">
    <property type="entry name" value="LpxB"/>
    <property type="match status" value="1"/>
</dbReference>
<name>A0A645GAC1_9ZZZZ</name>
<dbReference type="AlphaFoldDB" id="A0A645GAC1"/>
<keyword evidence="3" id="KW-0441">Lipid A biosynthesis</keyword>
<evidence type="ECO:0000256" key="3">
    <source>
        <dbReference type="ARBA" id="ARBA00022556"/>
    </source>
</evidence>
<evidence type="ECO:0000256" key="5">
    <source>
        <dbReference type="ARBA" id="ARBA00022679"/>
    </source>
</evidence>
<dbReference type="EC" id="2.4.1.182" evidence="1"/>
<dbReference type="PANTHER" id="PTHR30372">
    <property type="entry name" value="LIPID-A-DISACCHARIDE SYNTHASE"/>
    <property type="match status" value="1"/>
</dbReference>
<keyword evidence="6" id="KW-0443">Lipid metabolism</keyword>
<organism evidence="8">
    <name type="scientific">bioreactor metagenome</name>
    <dbReference type="NCBI Taxonomy" id="1076179"/>
    <lineage>
        <taxon>unclassified sequences</taxon>
        <taxon>metagenomes</taxon>
        <taxon>ecological metagenomes</taxon>
    </lineage>
</organism>
<dbReference type="GO" id="GO:0009245">
    <property type="term" value="P:lipid A biosynthetic process"/>
    <property type="evidence" value="ECO:0007669"/>
    <property type="project" value="UniProtKB-KW"/>
</dbReference>
<evidence type="ECO:0000256" key="2">
    <source>
        <dbReference type="ARBA" id="ARBA00022516"/>
    </source>
</evidence>
<dbReference type="PANTHER" id="PTHR30372:SF4">
    <property type="entry name" value="LIPID-A-DISACCHARIDE SYNTHASE, MITOCHONDRIAL-RELATED"/>
    <property type="match status" value="1"/>
</dbReference>
<evidence type="ECO:0000256" key="6">
    <source>
        <dbReference type="ARBA" id="ARBA00023098"/>
    </source>
</evidence>
<protein>
    <recommendedName>
        <fullName evidence="1">lipid-A-disaccharide synthase</fullName>
        <ecNumber evidence="1">2.4.1.182</ecNumber>
    </recommendedName>
</protein>